<gene>
    <name evidence="3" type="ORF">ELI03_04095</name>
</gene>
<dbReference type="Pfam" id="PF00211">
    <property type="entry name" value="Guanylate_cyc"/>
    <property type="match status" value="1"/>
</dbReference>
<proteinExistence type="predicted"/>
<dbReference type="SMART" id="SM00044">
    <property type="entry name" value="CYCc"/>
    <property type="match status" value="1"/>
</dbReference>
<evidence type="ECO:0000313" key="3">
    <source>
        <dbReference type="EMBL" id="TAX74615.1"/>
    </source>
</evidence>
<dbReference type="GO" id="GO:0006171">
    <property type="term" value="P:cAMP biosynthetic process"/>
    <property type="evidence" value="ECO:0007669"/>
    <property type="project" value="TreeGrafter"/>
</dbReference>
<evidence type="ECO:0000259" key="2">
    <source>
        <dbReference type="PROSITE" id="PS50125"/>
    </source>
</evidence>
<keyword evidence="1" id="KW-1133">Transmembrane helix</keyword>
<comment type="caution">
    <text evidence="3">The sequence shown here is derived from an EMBL/GenBank/DDBJ whole genome shotgun (WGS) entry which is preliminary data.</text>
</comment>
<evidence type="ECO:0000256" key="1">
    <source>
        <dbReference type="SAM" id="Phobius"/>
    </source>
</evidence>
<dbReference type="InterPro" id="IPR001054">
    <property type="entry name" value="A/G_cyclase"/>
</dbReference>
<sequence>MLPIIGLFVASLVALTALAVRQTVRDVHLEFAARRVSEIASEINRKAQPEWGALLAAHADGPQRQVIMALMMEAAIERGVPQLKVYIPSGEVVFSTDAAEIGTMEANAALTAAFKKGERVLLPHREADGTRYNEFYIPVERRGGDVALVFELYEPAGYLSGILLRALLLPTLVPGLLLVGLVVMLGYLIRRAQASIDLRAARVRELSARIESLLSLSAIGAMKQAPAGSDLPLKRIEVSLLYSDVRRFTEYSEAVSPEKVVAFLNRIMTIQIESIVRHGGDVDKLIGDALLARFDGPGKEERAIAAALDIQEIVEQGGLPRGIGVGVFTGLAILGPIGPEARRDYTVIGDSVNIAARLCAEAKRGEIVCDIATLDRSGAANRFASVENLQVKGREGHVSIRRMVKAVS</sequence>
<dbReference type="InterPro" id="IPR050697">
    <property type="entry name" value="Adenylyl/Guanylyl_Cyclase_3/4"/>
</dbReference>
<dbReference type="CDD" id="cd07302">
    <property type="entry name" value="CHD"/>
    <property type="match status" value="1"/>
</dbReference>
<feature type="transmembrane region" description="Helical" evidence="1">
    <location>
        <begin position="167"/>
        <end position="189"/>
    </location>
</feature>
<dbReference type="GO" id="GO:0004016">
    <property type="term" value="F:adenylate cyclase activity"/>
    <property type="evidence" value="ECO:0007669"/>
    <property type="project" value="UniProtKB-ARBA"/>
</dbReference>
<reference evidence="3 4" key="1">
    <citation type="submission" date="2019-02" db="EMBL/GenBank/DDBJ databases">
        <title>The genomic architecture of introgression among sibling species of bacteria.</title>
        <authorList>
            <person name="Cavassim M.I.A."/>
            <person name="Moeskjaer S."/>
            <person name="Moslemi C."/>
            <person name="Fields B."/>
            <person name="Bachmann A."/>
            <person name="Vilhjalmsson B."/>
            <person name="Schierup M.H."/>
            <person name="Young J.P.W."/>
            <person name="Andersen S.U."/>
        </authorList>
    </citation>
    <scope>NUCLEOTIDE SEQUENCE [LARGE SCALE GENOMIC DNA]</scope>
    <source>
        <strain evidence="3 4">SM145A</strain>
    </source>
</reference>
<dbReference type="PANTHER" id="PTHR43081">
    <property type="entry name" value="ADENYLATE CYCLASE, TERMINAL-DIFFERENTIATION SPECIFIC-RELATED"/>
    <property type="match status" value="1"/>
</dbReference>
<feature type="domain" description="Guanylate cyclase" evidence="2">
    <location>
        <begin position="239"/>
        <end position="359"/>
    </location>
</feature>
<dbReference type="GO" id="GO:0035556">
    <property type="term" value="P:intracellular signal transduction"/>
    <property type="evidence" value="ECO:0007669"/>
    <property type="project" value="InterPro"/>
</dbReference>
<dbReference type="AlphaFoldDB" id="A0A4Q8Y9G0"/>
<accession>A0A4Q8Y9G0</accession>
<dbReference type="InterPro" id="IPR029787">
    <property type="entry name" value="Nucleotide_cyclase"/>
</dbReference>
<organism evidence="3 4">
    <name type="scientific">Rhizobium leguminosarum</name>
    <dbReference type="NCBI Taxonomy" id="384"/>
    <lineage>
        <taxon>Bacteria</taxon>
        <taxon>Pseudomonadati</taxon>
        <taxon>Pseudomonadota</taxon>
        <taxon>Alphaproteobacteria</taxon>
        <taxon>Hyphomicrobiales</taxon>
        <taxon>Rhizobiaceae</taxon>
        <taxon>Rhizobium/Agrobacterium group</taxon>
        <taxon>Rhizobium</taxon>
    </lineage>
</organism>
<name>A0A4Q8Y9G0_RHILE</name>
<keyword evidence="1" id="KW-0812">Transmembrane</keyword>
<dbReference type="Gene3D" id="3.30.70.1230">
    <property type="entry name" value="Nucleotide cyclase"/>
    <property type="match status" value="1"/>
</dbReference>
<protein>
    <submittedName>
        <fullName evidence="3">Adenylate/guanylate cyclase domain-containing protein</fullName>
    </submittedName>
</protein>
<dbReference type="PROSITE" id="PS50125">
    <property type="entry name" value="GUANYLATE_CYCLASE_2"/>
    <property type="match status" value="1"/>
</dbReference>
<dbReference type="EMBL" id="SIPC01000001">
    <property type="protein sequence ID" value="TAX74615.1"/>
    <property type="molecule type" value="Genomic_DNA"/>
</dbReference>
<evidence type="ECO:0000313" key="4">
    <source>
        <dbReference type="Proteomes" id="UP000293652"/>
    </source>
</evidence>
<dbReference type="PANTHER" id="PTHR43081:SF1">
    <property type="entry name" value="ADENYLATE CYCLASE, TERMINAL-DIFFERENTIATION SPECIFIC"/>
    <property type="match status" value="1"/>
</dbReference>
<dbReference type="Proteomes" id="UP000293652">
    <property type="component" value="Unassembled WGS sequence"/>
</dbReference>
<dbReference type="SUPFAM" id="SSF55073">
    <property type="entry name" value="Nucleotide cyclase"/>
    <property type="match status" value="1"/>
</dbReference>
<keyword evidence="1" id="KW-0472">Membrane</keyword>